<proteinExistence type="inferred from homology"/>
<dbReference type="GO" id="GO:0046872">
    <property type="term" value="F:metal ion binding"/>
    <property type="evidence" value="ECO:0007669"/>
    <property type="project" value="UniProtKB-KW"/>
</dbReference>
<comment type="pathway">
    <text evidence="6">Carbohydrate degradation; L-rhamnose degradation; glycerone phosphate from L-rhamnose: step 3/3.</text>
</comment>
<dbReference type="InterPro" id="IPR036409">
    <property type="entry name" value="Aldolase_II/adducin_N_sf"/>
</dbReference>
<protein>
    <recommendedName>
        <fullName evidence="6 7">Rhamnulose-1-phosphate aldolase</fullName>
        <ecNumber evidence="6 7">4.1.2.19</ecNumber>
    </recommendedName>
</protein>
<feature type="binding site" evidence="6">
    <location>
        <position position="220"/>
    </location>
    <ligand>
        <name>Zn(2+)</name>
        <dbReference type="ChEBI" id="CHEBI:29105"/>
    </ligand>
</feature>
<dbReference type="EC" id="4.1.2.19" evidence="6 7"/>
<feature type="binding site" evidence="6">
    <location>
        <position position="149"/>
    </location>
    <ligand>
        <name>Zn(2+)</name>
        <dbReference type="ChEBI" id="CHEBI:29105"/>
    </ligand>
</feature>
<evidence type="ECO:0000256" key="4">
    <source>
        <dbReference type="ARBA" id="ARBA00023239"/>
    </source>
</evidence>
<keyword evidence="5 6" id="KW-0684">Rhamnose metabolism</keyword>
<comment type="catalytic activity">
    <reaction evidence="6">
        <text>L-rhamnulose 1-phosphate = (S)-lactaldehyde + dihydroxyacetone phosphate</text>
        <dbReference type="Rhea" id="RHEA:19689"/>
        <dbReference type="ChEBI" id="CHEBI:18041"/>
        <dbReference type="ChEBI" id="CHEBI:57642"/>
        <dbReference type="ChEBI" id="CHEBI:58313"/>
        <dbReference type="EC" id="4.1.2.19"/>
    </reaction>
</comment>
<dbReference type="SUPFAM" id="SSF53639">
    <property type="entry name" value="AraD/HMP-PK domain-like"/>
    <property type="match status" value="1"/>
</dbReference>
<comment type="function">
    <text evidence="6">Catalyzes the reversible cleavage of L-rhamnulose-1-phosphate to dihydroxyacetone phosphate (DHAP) and L-lactaldehyde.</text>
</comment>
<dbReference type="GO" id="GO:0008994">
    <property type="term" value="F:rhamnulose-1-phosphate aldolase activity"/>
    <property type="evidence" value="ECO:0007669"/>
    <property type="project" value="UniProtKB-UniRule"/>
</dbReference>
<dbReference type="NCBIfam" id="TIGR02624">
    <property type="entry name" value="rhamnu_1P_ald"/>
    <property type="match status" value="1"/>
</dbReference>
<dbReference type="GO" id="GO:0005829">
    <property type="term" value="C:cytosol"/>
    <property type="evidence" value="ECO:0007669"/>
    <property type="project" value="TreeGrafter"/>
</dbReference>
<dbReference type="InterPro" id="IPR001303">
    <property type="entry name" value="Aldolase_II/adducin_N"/>
</dbReference>
<keyword evidence="1 6" id="KW-0963">Cytoplasm</keyword>
<dbReference type="NCBIfam" id="NF002963">
    <property type="entry name" value="PRK03634.1"/>
    <property type="match status" value="1"/>
</dbReference>
<dbReference type="EMBL" id="UGSC01000001">
    <property type="protein sequence ID" value="SUA72450.1"/>
    <property type="molecule type" value="Genomic_DNA"/>
</dbReference>
<dbReference type="InterPro" id="IPR013447">
    <property type="entry name" value="Rhamnulose-1-P_Aldolase"/>
</dbReference>
<keyword evidence="4 6" id="KW-0456">Lyase</keyword>
<dbReference type="RefSeq" id="WP_019689000.1">
    <property type="nucleotide sequence ID" value="NZ_CP023711.1"/>
</dbReference>
<keyword evidence="2 6" id="KW-0479">Metal-binding</keyword>
<evidence type="ECO:0000256" key="3">
    <source>
        <dbReference type="ARBA" id="ARBA00022833"/>
    </source>
</evidence>
<name>A0A378Y7D2_PAEPO</name>
<dbReference type="Proteomes" id="UP000254400">
    <property type="component" value="Unassembled WGS sequence"/>
</dbReference>
<dbReference type="Gene3D" id="3.40.225.10">
    <property type="entry name" value="Class II aldolase/adducin N-terminal domain"/>
    <property type="match status" value="1"/>
</dbReference>
<dbReference type="PANTHER" id="PTHR22789">
    <property type="entry name" value="FUCULOSE PHOSPHATE ALDOLASE"/>
    <property type="match status" value="1"/>
</dbReference>
<evidence type="ECO:0000256" key="6">
    <source>
        <dbReference type="HAMAP-Rule" id="MF_00770"/>
    </source>
</evidence>
<comment type="similarity">
    <text evidence="6">Belongs to the aldolase class II family. RhaD subfamily.</text>
</comment>
<dbReference type="SMART" id="SM01007">
    <property type="entry name" value="Aldolase_II"/>
    <property type="match status" value="1"/>
</dbReference>
<dbReference type="Pfam" id="PF00596">
    <property type="entry name" value="Aldolase_II"/>
    <property type="match status" value="1"/>
</dbReference>
<reference evidence="9 10" key="1">
    <citation type="submission" date="2018-06" db="EMBL/GenBank/DDBJ databases">
        <authorList>
            <consortium name="Pathogen Informatics"/>
            <person name="Doyle S."/>
        </authorList>
    </citation>
    <scope>NUCLEOTIDE SEQUENCE [LARGE SCALE GENOMIC DNA]</scope>
    <source>
        <strain evidence="9 10">NCTC10343</strain>
    </source>
</reference>
<dbReference type="AlphaFoldDB" id="A0A378Y7D2"/>
<feature type="domain" description="Class II aldolase/adducin N-terminal" evidence="8">
    <location>
        <begin position="21"/>
        <end position="247"/>
    </location>
</feature>
<evidence type="ECO:0000256" key="1">
    <source>
        <dbReference type="ARBA" id="ARBA00022490"/>
    </source>
</evidence>
<sequence length="281" mass="31748">MTTVLENQKERKSGLDIPFVREMAEITQNMWKFGWDERNGGNVSYILDEAEVAKYIDIHKVIRTIKPAFPVNELAGKYFIVTGSGKYFKNVIADPEANLGVLRVSQDGEQLEILWGLKHDAVPTSELPSHFMSHIERLKVDPNHRVVIHNHATHVIAMTFIHSLDENQFTKTLWEMCTECIVVFPDGIGVIPWMVPGSSEIGRETAKKMKDHHAVLWPHHGIFGTGSSIDEAFGLIETIEKAAQIYMLIAKHDIQQRITDQELSDLAKAFNVTPKEGILNV</sequence>
<dbReference type="UniPathway" id="UPA00541">
    <property type="reaction ID" value="UER00603"/>
</dbReference>
<feature type="active site" evidence="6">
    <location>
        <position position="126"/>
    </location>
</feature>
<organism evidence="9 10">
    <name type="scientific">Paenibacillus polymyxa</name>
    <name type="common">Bacillus polymyxa</name>
    <dbReference type="NCBI Taxonomy" id="1406"/>
    <lineage>
        <taxon>Bacteria</taxon>
        <taxon>Bacillati</taxon>
        <taxon>Bacillota</taxon>
        <taxon>Bacilli</taxon>
        <taxon>Bacillales</taxon>
        <taxon>Paenibacillaceae</taxon>
        <taxon>Paenibacillus</taxon>
    </lineage>
</organism>
<dbReference type="HAMAP" id="MF_00770">
    <property type="entry name" value="RhaD"/>
    <property type="match status" value="1"/>
</dbReference>
<evidence type="ECO:0000313" key="10">
    <source>
        <dbReference type="Proteomes" id="UP000254400"/>
    </source>
</evidence>
<dbReference type="InterPro" id="IPR050197">
    <property type="entry name" value="Aldolase_class_II_sugar_metab"/>
</dbReference>
<dbReference type="GO" id="GO:0019301">
    <property type="term" value="P:rhamnose catabolic process"/>
    <property type="evidence" value="ECO:0007669"/>
    <property type="project" value="UniProtKB-UniRule"/>
</dbReference>
<comment type="cofactor">
    <cofactor evidence="6">
        <name>Zn(2+)</name>
        <dbReference type="ChEBI" id="CHEBI:29105"/>
    </cofactor>
    <text evidence="6">Binds 1 zinc ion per subunit.</text>
</comment>
<gene>
    <name evidence="6 9" type="primary">rhaD</name>
    <name evidence="9" type="ORF">NCTC10343_05409</name>
</gene>
<evidence type="ECO:0000256" key="5">
    <source>
        <dbReference type="ARBA" id="ARBA00023308"/>
    </source>
</evidence>
<evidence type="ECO:0000259" key="8">
    <source>
        <dbReference type="SMART" id="SM01007"/>
    </source>
</evidence>
<dbReference type="GeneID" id="93348704"/>
<keyword evidence="3 6" id="KW-0862">Zinc</keyword>
<dbReference type="GO" id="GO:0019323">
    <property type="term" value="P:pentose catabolic process"/>
    <property type="evidence" value="ECO:0007669"/>
    <property type="project" value="TreeGrafter"/>
</dbReference>
<evidence type="ECO:0000256" key="7">
    <source>
        <dbReference type="NCBIfam" id="TIGR02624"/>
    </source>
</evidence>
<comment type="subcellular location">
    <subcellularLocation>
        <location evidence="6">Cytoplasm</location>
    </subcellularLocation>
</comment>
<evidence type="ECO:0000313" key="9">
    <source>
        <dbReference type="EMBL" id="SUA72450.1"/>
    </source>
</evidence>
<accession>A0A378Y7D2</accession>
<evidence type="ECO:0000256" key="2">
    <source>
        <dbReference type="ARBA" id="ARBA00022723"/>
    </source>
</evidence>
<dbReference type="PANTHER" id="PTHR22789:SF0">
    <property type="entry name" value="3-OXO-TETRONATE 4-PHOSPHATE DECARBOXYLASE-RELATED"/>
    <property type="match status" value="1"/>
</dbReference>
<feature type="binding site" evidence="6">
    <location>
        <position position="151"/>
    </location>
    <ligand>
        <name>Zn(2+)</name>
        <dbReference type="ChEBI" id="CHEBI:29105"/>
    </ligand>
</feature>